<dbReference type="PANTHER" id="PTHR11733:SF133">
    <property type="entry name" value="PHOSPHATE-REGULATING NEUTRAL ENDOPEPTIDASE PHEX"/>
    <property type="match status" value="1"/>
</dbReference>
<evidence type="ECO:0000256" key="6">
    <source>
        <dbReference type="ARBA" id="ARBA00022801"/>
    </source>
</evidence>
<dbReference type="Pfam" id="PF05649">
    <property type="entry name" value="Peptidase_M13_N"/>
    <property type="match status" value="2"/>
</dbReference>
<dbReference type="InterPro" id="IPR024079">
    <property type="entry name" value="MetalloPept_cat_dom_sf"/>
</dbReference>
<feature type="domain" description="Peptidase M13 N-terminal" evidence="11">
    <location>
        <begin position="765"/>
        <end position="1144"/>
    </location>
</feature>
<keyword evidence="9" id="KW-1133">Transmembrane helix</keyword>
<dbReference type="GO" id="GO:0005886">
    <property type="term" value="C:plasma membrane"/>
    <property type="evidence" value="ECO:0007669"/>
    <property type="project" value="UniProtKB-SubCell"/>
</dbReference>
<comment type="cofactor">
    <cofactor evidence="1">
        <name>Zn(2+)</name>
        <dbReference type="ChEBI" id="CHEBI:29105"/>
    </cofactor>
</comment>
<keyword evidence="4" id="KW-0645">Protease</keyword>
<reference evidence="12" key="1">
    <citation type="submission" date="2025-08" db="UniProtKB">
        <authorList>
            <consortium name="RefSeq"/>
        </authorList>
    </citation>
    <scope>IDENTIFICATION</scope>
    <source>
        <tissue evidence="12">Whole insect</tissue>
    </source>
</reference>
<evidence type="ECO:0000256" key="2">
    <source>
        <dbReference type="ARBA" id="ARBA00004401"/>
    </source>
</evidence>
<dbReference type="CDD" id="cd08662">
    <property type="entry name" value="M13"/>
    <property type="match status" value="2"/>
</dbReference>
<dbReference type="InterPro" id="IPR042089">
    <property type="entry name" value="Peptidase_M13_dom_2"/>
</dbReference>
<dbReference type="InParanoid" id="A0A6P7F1K4"/>
<evidence type="ECO:0000256" key="3">
    <source>
        <dbReference type="ARBA" id="ARBA00007357"/>
    </source>
</evidence>
<keyword evidence="6" id="KW-0378">Hydrolase</keyword>
<dbReference type="Gene3D" id="1.10.1380.10">
    <property type="entry name" value="Neutral endopeptidase , domain2"/>
    <property type="match status" value="2"/>
</dbReference>
<dbReference type="Pfam" id="PF01431">
    <property type="entry name" value="Peptidase_M13"/>
    <property type="match status" value="2"/>
</dbReference>
<keyword evidence="7" id="KW-0862">Zinc</keyword>
<comment type="similarity">
    <text evidence="3">Belongs to the peptidase M13 family.</text>
</comment>
<dbReference type="SUPFAM" id="SSF55486">
    <property type="entry name" value="Metalloproteases ('zincins'), catalytic domain"/>
    <property type="match status" value="2"/>
</dbReference>
<dbReference type="InterPro" id="IPR008753">
    <property type="entry name" value="Peptidase_M13_N"/>
</dbReference>
<protein>
    <submittedName>
        <fullName evidence="12">Neprilysin-2-like</fullName>
    </submittedName>
</protein>
<proteinExistence type="inferred from homology"/>
<evidence type="ECO:0000313" key="12">
    <source>
        <dbReference type="RefSeq" id="XP_028129206.1"/>
    </source>
</evidence>
<evidence type="ECO:0000259" key="10">
    <source>
        <dbReference type="Pfam" id="PF01431"/>
    </source>
</evidence>
<dbReference type="PANTHER" id="PTHR11733">
    <property type="entry name" value="ZINC METALLOPROTEASE FAMILY M13 NEPRILYSIN-RELATED"/>
    <property type="match status" value="1"/>
</dbReference>
<dbReference type="GO" id="GO:0016485">
    <property type="term" value="P:protein processing"/>
    <property type="evidence" value="ECO:0007669"/>
    <property type="project" value="TreeGrafter"/>
</dbReference>
<dbReference type="PRINTS" id="PR00786">
    <property type="entry name" value="NEPRILYSIN"/>
</dbReference>
<keyword evidence="9" id="KW-0472">Membrane</keyword>
<evidence type="ECO:0000256" key="8">
    <source>
        <dbReference type="ARBA" id="ARBA00023049"/>
    </source>
</evidence>
<accession>A0A6P7F1K4</accession>
<comment type="subcellular location">
    <subcellularLocation>
        <location evidence="2">Cell membrane</location>
        <topology evidence="2">Single-pass type II membrane protein</topology>
    </subcellularLocation>
</comment>
<dbReference type="PROSITE" id="PS51885">
    <property type="entry name" value="NEPRILYSIN"/>
    <property type="match status" value="1"/>
</dbReference>
<organism evidence="12">
    <name type="scientific">Diabrotica virgifera virgifera</name>
    <name type="common">western corn rootworm</name>
    <dbReference type="NCBI Taxonomy" id="50390"/>
    <lineage>
        <taxon>Eukaryota</taxon>
        <taxon>Metazoa</taxon>
        <taxon>Ecdysozoa</taxon>
        <taxon>Arthropoda</taxon>
        <taxon>Hexapoda</taxon>
        <taxon>Insecta</taxon>
        <taxon>Pterygota</taxon>
        <taxon>Neoptera</taxon>
        <taxon>Endopterygota</taxon>
        <taxon>Coleoptera</taxon>
        <taxon>Polyphaga</taxon>
        <taxon>Cucujiformia</taxon>
        <taxon>Chrysomeloidea</taxon>
        <taxon>Chrysomelidae</taxon>
        <taxon>Galerucinae</taxon>
        <taxon>Diabroticina</taxon>
        <taxon>Diabroticites</taxon>
        <taxon>Diabrotica</taxon>
    </lineage>
</organism>
<gene>
    <name evidence="12" type="primary">LOC114325350</name>
</gene>
<evidence type="ECO:0000259" key="11">
    <source>
        <dbReference type="Pfam" id="PF05649"/>
    </source>
</evidence>
<evidence type="ECO:0000256" key="1">
    <source>
        <dbReference type="ARBA" id="ARBA00001947"/>
    </source>
</evidence>
<name>A0A6P7F1K4_DIAVI</name>
<dbReference type="RefSeq" id="XP_028129206.1">
    <property type="nucleotide sequence ID" value="XM_028273405.1"/>
</dbReference>
<dbReference type="GO" id="GO:0046872">
    <property type="term" value="F:metal ion binding"/>
    <property type="evidence" value="ECO:0007669"/>
    <property type="project" value="UniProtKB-KW"/>
</dbReference>
<keyword evidence="5" id="KW-0479">Metal-binding</keyword>
<evidence type="ECO:0000256" key="7">
    <source>
        <dbReference type="ARBA" id="ARBA00022833"/>
    </source>
</evidence>
<keyword evidence="8" id="KW-0482">Metalloprotease</keyword>
<dbReference type="Gene3D" id="3.40.390.10">
    <property type="entry name" value="Collagenase (Catalytic Domain)"/>
    <property type="match status" value="2"/>
</dbReference>
<feature type="transmembrane region" description="Helical" evidence="9">
    <location>
        <begin position="16"/>
        <end position="36"/>
    </location>
</feature>
<evidence type="ECO:0000256" key="9">
    <source>
        <dbReference type="SAM" id="Phobius"/>
    </source>
</evidence>
<dbReference type="InterPro" id="IPR018497">
    <property type="entry name" value="Peptidase_M13_C"/>
</dbReference>
<dbReference type="InterPro" id="IPR000718">
    <property type="entry name" value="Peptidase_M13"/>
</dbReference>
<dbReference type="GO" id="GO:0004222">
    <property type="term" value="F:metalloendopeptidase activity"/>
    <property type="evidence" value="ECO:0007669"/>
    <property type="project" value="InterPro"/>
</dbReference>
<feature type="domain" description="Peptidase M13 C-terminal" evidence="10">
    <location>
        <begin position="1209"/>
        <end position="1411"/>
    </location>
</feature>
<sequence>MDENLPAKSWKERRNAFYVILIVILVMLLSGVIVIFKLRKIYGENICLSADCVNSSDFYQNIINNSVDPCDNFYEFACGGFEGPISILEISEKTVLDEFKSFIASPIQNDDRRAVKMQKKYYTNCMNTSAIEEDDNASVKKIFEKLGGWPLLSLDLAMPINVKITEQCAEMGLAYDWFAQLDTNKISDSNSSQILRITPPDIGDLVEEDYKDNYQLLIENIVKRLSQKRQLDFISKAAKNMVEFERSLAKIILESGNTTRVKIGELRTDFPSLPWNGVLKNVDLNDNGTVEADVWYFIRLVRLLEQSSNSVKVNYIFWKITQSLHPFLSRDIRREFEAYEDVIGITKGIKKRSRKRADFCYGITQTVFAYVSEGAYANKYSSERESIRQIIDNIKTVLHDHINRSMWMNHTHKTYALNKLRNVRAFIGAPDEVFDENEFEKILGVDEIDILRLNNTLDIVRVVDKSRDRYNLNLSKKKINYHQAKLYQGIVTIDARYIPEENLIYIPAAIIGGVLDSHKGLNFRNYSILGTIIAHELTHSMGILDNFMNGTKAQRWSNETYDRFLRQSKCLIDQCLQFNNTGVTLETCYKTFDENFADYTSVDVSYEAFSKVKPEIINQLPGLKYNLNQLFWISYASTFCDSDDNSTSLNRAHLEPPQRILGSYRNSKHFAKDFNCSLGKYMNPVEKCYVLLEICVEGDNMALLKWFKRRSKLEQGLVCCVFALVVVIIVLFCCFLTSHDGVCTSPACLRAAVHILDTVDPEANPCDDFYNFTCGNFMKNSIAKDAPTVLQALKSLSENQVKEIVTETRNETGLPKSLVFQRSFYRACLDTEEIDSDEDRTFLRLLDEAIGGWPIIKMHTWNEREFTWQGATLKARKLGLYNVFFFSIQIYDNYTSDGRMLWLKPPDATEISSFNLNDSVIDHIHDILKDLGATSVDIKADLRVAVNFVERLKEIATEHNNKSLPYNSDERRNVTLRDLKHNLIKMDWLAFLRKYTDINLKPTDQVVFDLDGYLTSLYYLFLRTPKRVQANYIAWIMLSTNVNYLSKKIRDKYEQITKLLKEEKAAETRDELCYKISKRLFRNTADAEYVRRYTTPQKKKQIQTMVDYVKSAMEEYIELSEWMDDESRENGIKRLQNITAAIGWLDEAFNVTKIEELIGFDKVKHLPDDNATAIDLARMALKVTLDRVFRFINTNDVLSHFRVPEMSVNAYYLRILNILILPASILQEYIFDGNRPTYMNFGALGTIIGHEITHGFSLYYNLEGNEEDLWTNATIDKRTEITQCVDDEYNIFEIAHGKNKTNHTSGEENLADFNAVNIAYSAYQNWVQYNGRESTLPGINYTPNQLFWIMSSTYMCFQPLLSEKDTFVGKSAHHGIPEFRVVGGIRHSPYFASDFGCPVGSYMNPKEKCKIFGA</sequence>
<feature type="domain" description="Peptidase M13 N-terminal" evidence="11">
    <location>
        <begin position="69"/>
        <end position="430"/>
    </location>
</feature>
<evidence type="ECO:0000256" key="4">
    <source>
        <dbReference type="ARBA" id="ARBA00022670"/>
    </source>
</evidence>
<keyword evidence="9" id="KW-0812">Transmembrane</keyword>
<feature type="transmembrane region" description="Helical" evidence="9">
    <location>
        <begin position="716"/>
        <end position="738"/>
    </location>
</feature>
<evidence type="ECO:0000256" key="5">
    <source>
        <dbReference type="ARBA" id="ARBA00022723"/>
    </source>
</evidence>
<feature type="domain" description="Peptidase M13 C-terminal" evidence="10">
    <location>
        <begin position="495"/>
        <end position="689"/>
    </location>
</feature>